<accession>A0A7W8EDZ9</accession>
<protein>
    <submittedName>
        <fullName evidence="2">Uncharacterized protein</fullName>
    </submittedName>
</protein>
<dbReference type="AlphaFoldDB" id="A0A7W8EDZ9"/>
<feature type="compositionally biased region" description="Polar residues" evidence="1">
    <location>
        <begin position="1"/>
        <end position="19"/>
    </location>
</feature>
<sequence length="83" mass="9038">MSSPKKQCGPGSSTSQGRQNVAAPSKLNDNEARVARTAKPGTAHLLARLHPRDRDRLLRRMNELAALNRLLREPGSLAMPEVA</sequence>
<evidence type="ECO:0000256" key="1">
    <source>
        <dbReference type="SAM" id="MobiDB-lite"/>
    </source>
</evidence>
<keyword evidence="3" id="KW-1185">Reference proteome</keyword>
<feature type="region of interest" description="Disordered" evidence="1">
    <location>
        <begin position="1"/>
        <end position="46"/>
    </location>
</feature>
<proteinExistence type="predicted"/>
<evidence type="ECO:0000313" key="2">
    <source>
        <dbReference type="EMBL" id="MBB5075836.1"/>
    </source>
</evidence>
<evidence type="ECO:0000313" key="3">
    <source>
        <dbReference type="Proteomes" id="UP000568380"/>
    </source>
</evidence>
<dbReference type="RefSeq" id="WP_184958984.1">
    <property type="nucleotide sequence ID" value="NZ_JACHIN010000001.1"/>
</dbReference>
<dbReference type="EMBL" id="JACHIN010000001">
    <property type="protein sequence ID" value="MBB5075836.1"/>
    <property type="molecule type" value="Genomic_DNA"/>
</dbReference>
<gene>
    <name evidence="2" type="ORF">HNR40_001282</name>
</gene>
<comment type="caution">
    <text evidence="2">The sequence shown here is derived from an EMBL/GenBank/DDBJ whole genome shotgun (WGS) entry which is preliminary data.</text>
</comment>
<organism evidence="2 3">
    <name type="scientific">Nonomuraea endophytica</name>
    <dbReference type="NCBI Taxonomy" id="714136"/>
    <lineage>
        <taxon>Bacteria</taxon>
        <taxon>Bacillati</taxon>
        <taxon>Actinomycetota</taxon>
        <taxon>Actinomycetes</taxon>
        <taxon>Streptosporangiales</taxon>
        <taxon>Streptosporangiaceae</taxon>
        <taxon>Nonomuraea</taxon>
    </lineage>
</organism>
<dbReference type="Proteomes" id="UP000568380">
    <property type="component" value="Unassembled WGS sequence"/>
</dbReference>
<reference evidence="2 3" key="1">
    <citation type="submission" date="2020-08" db="EMBL/GenBank/DDBJ databases">
        <title>Genomic Encyclopedia of Type Strains, Phase IV (KMG-IV): sequencing the most valuable type-strain genomes for metagenomic binning, comparative biology and taxonomic classification.</title>
        <authorList>
            <person name="Goeker M."/>
        </authorList>
    </citation>
    <scope>NUCLEOTIDE SEQUENCE [LARGE SCALE GENOMIC DNA]</scope>
    <source>
        <strain evidence="2 3">DSM 45385</strain>
    </source>
</reference>
<name>A0A7W8EDZ9_9ACTN</name>